<keyword evidence="5" id="KW-0998">Cell outer membrane</keyword>
<keyword evidence="4" id="KW-0472">Membrane</keyword>
<dbReference type="RefSeq" id="WP_377259213.1">
    <property type="nucleotide sequence ID" value="NZ_JBHMAA010000011.1"/>
</dbReference>
<organism evidence="7 8">
    <name type="scientific">Rhizobium puerariae</name>
    <dbReference type="NCBI Taxonomy" id="1585791"/>
    <lineage>
        <taxon>Bacteria</taxon>
        <taxon>Pseudomonadati</taxon>
        <taxon>Pseudomonadota</taxon>
        <taxon>Alphaproteobacteria</taxon>
        <taxon>Hyphomicrobiales</taxon>
        <taxon>Rhizobiaceae</taxon>
        <taxon>Rhizobium/Agrobacterium group</taxon>
        <taxon>Rhizobium</taxon>
    </lineage>
</organism>
<dbReference type="InterPro" id="IPR010583">
    <property type="entry name" value="MipA"/>
</dbReference>
<comment type="caution">
    <text evidence="7">The sequence shown here is derived from an EMBL/GenBank/DDBJ whole genome shotgun (WGS) entry which is preliminary data.</text>
</comment>
<feature type="chain" id="PRO_5047027195" evidence="6">
    <location>
        <begin position="33"/>
        <end position="287"/>
    </location>
</feature>
<evidence type="ECO:0000256" key="4">
    <source>
        <dbReference type="ARBA" id="ARBA00023136"/>
    </source>
</evidence>
<gene>
    <name evidence="7" type="ORF">ACFFP0_08900</name>
</gene>
<evidence type="ECO:0000256" key="2">
    <source>
        <dbReference type="ARBA" id="ARBA00005722"/>
    </source>
</evidence>
<sequence length="287" mass="30477">MSLTLSFSTLSRWVAVATSLSTVAVFPLQAGAADLYENEAAAIPPAESFDKGRFGGIRQKLHDWNVIVGAGVMYAPKYEGSDEFEFVPIPMISATFGRLTIDPGGLSIDVLEANGFKVTVKGGYELGGGRDEDDSKHLRGLGDIDAGGVVGTKISYETGPLEFYASVDKTIGGSDGLVGQVGANISHHYDRFIFSAGASATFADDNHMESYFGVTAAQSARSGLRQYEAGAGLKRFDIEASVTYMATEHWLVRGQAGVGFLTGDAKDSPIVQDDVQPSAMLMVGYKF</sequence>
<reference evidence="7 8" key="1">
    <citation type="submission" date="2024-09" db="EMBL/GenBank/DDBJ databases">
        <authorList>
            <person name="Sun Q."/>
            <person name="Mori K."/>
        </authorList>
    </citation>
    <scope>NUCLEOTIDE SEQUENCE [LARGE SCALE GENOMIC DNA]</scope>
    <source>
        <strain evidence="7 8">TBRC 4938</strain>
    </source>
</reference>
<comment type="similarity">
    <text evidence="2">Belongs to the MipA/OmpV family.</text>
</comment>
<dbReference type="Proteomes" id="UP001589692">
    <property type="component" value="Unassembled WGS sequence"/>
</dbReference>
<evidence type="ECO:0000256" key="5">
    <source>
        <dbReference type="ARBA" id="ARBA00023237"/>
    </source>
</evidence>
<keyword evidence="8" id="KW-1185">Reference proteome</keyword>
<dbReference type="PANTHER" id="PTHR38776">
    <property type="entry name" value="MLTA-INTERACTING PROTEIN-RELATED"/>
    <property type="match status" value="1"/>
</dbReference>
<evidence type="ECO:0000256" key="3">
    <source>
        <dbReference type="ARBA" id="ARBA00022729"/>
    </source>
</evidence>
<name>A0ABV6AEA9_9HYPH</name>
<evidence type="ECO:0000313" key="7">
    <source>
        <dbReference type="EMBL" id="MFB9948963.1"/>
    </source>
</evidence>
<feature type="signal peptide" evidence="6">
    <location>
        <begin position="1"/>
        <end position="32"/>
    </location>
</feature>
<dbReference type="PANTHER" id="PTHR38776:SF1">
    <property type="entry name" value="MLTA-INTERACTING PROTEIN-RELATED"/>
    <property type="match status" value="1"/>
</dbReference>
<evidence type="ECO:0000256" key="1">
    <source>
        <dbReference type="ARBA" id="ARBA00004442"/>
    </source>
</evidence>
<protein>
    <submittedName>
        <fullName evidence="7">MipA/OmpV family protein</fullName>
    </submittedName>
</protein>
<accession>A0ABV6AEA9</accession>
<evidence type="ECO:0000313" key="8">
    <source>
        <dbReference type="Proteomes" id="UP001589692"/>
    </source>
</evidence>
<keyword evidence="3 6" id="KW-0732">Signal</keyword>
<evidence type="ECO:0000256" key="6">
    <source>
        <dbReference type="SAM" id="SignalP"/>
    </source>
</evidence>
<dbReference type="Pfam" id="PF06629">
    <property type="entry name" value="MipA"/>
    <property type="match status" value="1"/>
</dbReference>
<proteinExistence type="inferred from homology"/>
<dbReference type="EMBL" id="JBHMAA010000011">
    <property type="protein sequence ID" value="MFB9948963.1"/>
    <property type="molecule type" value="Genomic_DNA"/>
</dbReference>
<comment type="subcellular location">
    <subcellularLocation>
        <location evidence="1">Cell outer membrane</location>
    </subcellularLocation>
</comment>